<dbReference type="RefSeq" id="WP_061524057.1">
    <property type="nucleotide sequence ID" value="NZ_JRHX01000030.1"/>
</dbReference>
<sequence>MAGVEVEITGLDDVVNRLQRLANPRRTKSIARKAARQAMNIVRDAARNNAKAIDDPETSEKIFKNIKVSAGKTRNPNEIVMRVGVDGGASMNKYSDRNALAAKSGGNTTYWRYLEFGTSEMPATPFMRPALANNIQQVTNKFSEVFNAELDKELANL</sequence>
<evidence type="ECO:0008006" key="3">
    <source>
        <dbReference type="Google" id="ProtNLM"/>
    </source>
</evidence>
<dbReference type="InterPro" id="IPR010064">
    <property type="entry name" value="HK97-gp10_tail"/>
</dbReference>
<evidence type="ECO:0000313" key="1">
    <source>
        <dbReference type="EMBL" id="KXZ72141.1"/>
    </source>
</evidence>
<proteinExistence type="predicted"/>
<dbReference type="Pfam" id="PF04883">
    <property type="entry name" value="HK97-gp10_like"/>
    <property type="match status" value="1"/>
</dbReference>
<comment type="caution">
    <text evidence="1">The sequence shown here is derived from an EMBL/GenBank/DDBJ whole genome shotgun (WGS) entry which is preliminary data.</text>
</comment>
<dbReference type="Proteomes" id="UP000075544">
    <property type="component" value="Unassembled WGS sequence"/>
</dbReference>
<gene>
    <name evidence="1" type="ORF">AVENLUH13518_00752</name>
</gene>
<dbReference type="AlphaFoldDB" id="A0A150HYC1"/>
<dbReference type="PATRIC" id="fig|52133.19.peg.773"/>
<reference evidence="1 2" key="1">
    <citation type="journal article" date="2016" name="Sci. Rep.">
        <title>Genomic and phenotypic characterization of the species Acinetobacter venetianus.</title>
        <authorList>
            <person name="Fondi M."/>
            <person name="Maida I."/>
            <person name="Perrin E."/>
            <person name="Orlandini V."/>
            <person name="La Torre L."/>
            <person name="Bosi E."/>
            <person name="Negroni A."/>
            <person name="Zanaroli G."/>
            <person name="Fava F."/>
            <person name="Decorosi F."/>
            <person name="Giovannetti L."/>
            <person name="Viti C."/>
            <person name="Vaneechoutte M."/>
            <person name="Dijkshoorn L."/>
            <person name="Fani R."/>
        </authorList>
    </citation>
    <scope>NUCLEOTIDE SEQUENCE [LARGE SCALE GENOMIC DNA]</scope>
    <source>
        <strain evidence="1 2">LUH13518</strain>
    </source>
</reference>
<organism evidence="1 2">
    <name type="scientific">Acinetobacter venetianus</name>
    <dbReference type="NCBI Taxonomy" id="52133"/>
    <lineage>
        <taxon>Bacteria</taxon>
        <taxon>Pseudomonadati</taxon>
        <taxon>Pseudomonadota</taxon>
        <taxon>Gammaproteobacteria</taxon>
        <taxon>Moraxellales</taxon>
        <taxon>Moraxellaceae</taxon>
        <taxon>Acinetobacter</taxon>
    </lineage>
</organism>
<dbReference type="NCBIfam" id="TIGR01725">
    <property type="entry name" value="phge_HK97_gp10"/>
    <property type="match status" value="1"/>
</dbReference>
<dbReference type="EMBL" id="JRHX01000030">
    <property type="protein sequence ID" value="KXZ72141.1"/>
    <property type="molecule type" value="Genomic_DNA"/>
</dbReference>
<accession>A0A150HYC1</accession>
<name>A0A150HYC1_9GAMM</name>
<evidence type="ECO:0000313" key="2">
    <source>
        <dbReference type="Proteomes" id="UP000075544"/>
    </source>
</evidence>
<protein>
    <recommendedName>
        <fullName evidence="3">HK97 gp10 family phage protein</fullName>
    </recommendedName>
</protein>